<evidence type="ECO:0000256" key="2">
    <source>
        <dbReference type="ARBA" id="ARBA00004953"/>
    </source>
</evidence>
<dbReference type="GO" id="GO:0009236">
    <property type="term" value="P:cobalamin biosynthetic process"/>
    <property type="evidence" value="ECO:0007669"/>
    <property type="project" value="UniProtKB-UniRule"/>
</dbReference>
<keyword evidence="5 9" id="KW-0169">Cobalamin biosynthesis</keyword>
<feature type="transmembrane region" description="Helical" evidence="9">
    <location>
        <begin position="295"/>
        <end position="313"/>
    </location>
</feature>
<dbReference type="GO" id="GO:0015420">
    <property type="term" value="F:ABC-type vitamin B12 transporter activity"/>
    <property type="evidence" value="ECO:0007669"/>
    <property type="project" value="UniProtKB-UniRule"/>
</dbReference>
<keyword evidence="4 9" id="KW-1003">Cell membrane</keyword>
<evidence type="ECO:0000313" key="10">
    <source>
        <dbReference type="EMBL" id="HIU45641.1"/>
    </source>
</evidence>
<dbReference type="HAMAP" id="MF_00024">
    <property type="entry name" value="CobD_CbiB"/>
    <property type="match status" value="1"/>
</dbReference>
<dbReference type="EMBL" id="DVNK01000001">
    <property type="protein sequence ID" value="HIU45641.1"/>
    <property type="molecule type" value="Genomic_DNA"/>
</dbReference>
<evidence type="ECO:0000256" key="9">
    <source>
        <dbReference type="HAMAP-Rule" id="MF_00024"/>
    </source>
</evidence>
<comment type="similarity">
    <text evidence="3 9">Belongs to the CobD/CbiB family.</text>
</comment>
<comment type="caution">
    <text evidence="10">The sequence shown here is derived from an EMBL/GenBank/DDBJ whole genome shotgun (WGS) entry which is preliminary data.</text>
</comment>
<evidence type="ECO:0000256" key="8">
    <source>
        <dbReference type="ARBA" id="ARBA00023136"/>
    </source>
</evidence>
<comment type="function">
    <text evidence="9">Converts cobyric acid to cobinamide by the addition of aminopropanol on the F carboxylic group.</text>
</comment>
<evidence type="ECO:0000256" key="5">
    <source>
        <dbReference type="ARBA" id="ARBA00022573"/>
    </source>
</evidence>
<evidence type="ECO:0000256" key="7">
    <source>
        <dbReference type="ARBA" id="ARBA00022989"/>
    </source>
</evidence>
<reference evidence="10" key="2">
    <citation type="journal article" date="2021" name="PeerJ">
        <title>Extensive microbial diversity within the chicken gut microbiome revealed by metagenomics and culture.</title>
        <authorList>
            <person name="Gilroy R."/>
            <person name="Ravi A."/>
            <person name="Getino M."/>
            <person name="Pursley I."/>
            <person name="Horton D.L."/>
            <person name="Alikhan N.F."/>
            <person name="Baker D."/>
            <person name="Gharbi K."/>
            <person name="Hall N."/>
            <person name="Watson M."/>
            <person name="Adriaenssens E.M."/>
            <person name="Foster-Nyarko E."/>
            <person name="Jarju S."/>
            <person name="Secka A."/>
            <person name="Antonio M."/>
            <person name="Oren A."/>
            <person name="Chaudhuri R.R."/>
            <person name="La Ragione R."/>
            <person name="Hildebrand F."/>
            <person name="Pallen M.J."/>
        </authorList>
    </citation>
    <scope>NUCLEOTIDE SEQUENCE</scope>
    <source>
        <strain evidence="10">ChiSxjej2B14-8506</strain>
    </source>
</reference>
<dbReference type="InterPro" id="IPR004485">
    <property type="entry name" value="Cobalamin_biosynth_CobD/CbiB"/>
</dbReference>
<dbReference type="NCBIfam" id="TIGR00380">
    <property type="entry name" value="cobal_cbiB"/>
    <property type="match status" value="1"/>
</dbReference>
<organism evidence="10 11">
    <name type="scientific">Candidatus Fimadaptatus faecigallinarum</name>
    <dbReference type="NCBI Taxonomy" id="2840814"/>
    <lineage>
        <taxon>Bacteria</taxon>
        <taxon>Bacillati</taxon>
        <taxon>Bacillota</taxon>
        <taxon>Clostridia</taxon>
        <taxon>Eubacteriales</taxon>
        <taxon>Candidatus Fimadaptatus</taxon>
    </lineage>
</organism>
<dbReference type="GO" id="GO:0005886">
    <property type="term" value="C:plasma membrane"/>
    <property type="evidence" value="ECO:0007669"/>
    <property type="project" value="UniProtKB-SubCell"/>
</dbReference>
<evidence type="ECO:0000256" key="1">
    <source>
        <dbReference type="ARBA" id="ARBA00004651"/>
    </source>
</evidence>
<evidence type="ECO:0000313" key="11">
    <source>
        <dbReference type="Proteomes" id="UP000824123"/>
    </source>
</evidence>
<keyword evidence="8 9" id="KW-0472">Membrane</keyword>
<evidence type="ECO:0000256" key="3">
    <source>
        <dbReference type="ARBA" id="ARBA00006263"/>
    </source>
</evidence>
<dbReference type="GO" id="GO:0048472">
    <property type="term" value="F:threonine-phosphate decarboxylase activity"/>
    <property type="evidence" value="ECO:0007669"/>
    <property type="project" value="InterPro"/>
</dbReference>
<dbReference type="Proteomes" id="UP000824123">
    <property type="component" value="Unassembled WGS sequence"/>
</dbReference>
<sequence>MPDYIIALLIGCALDLAIGDPEWFPHPVRFIGKYISWCEKRLRARGGDLRRSAVLLTASTVLLTMLATGVVLWLLSLAGRWPLLVGMSIINWLGLSARCLAHEGRGVKRALAEGGVEAGRKQVARIVGRDTDSLSAREIICATVETIAENTTDGVISPLIYSALGGPVLMMGFKAASTLDSMVGYLDEKYRDIGWSSARLDDVLGYIPARLCALLMCVAAGLTRLDMARAMATVRRDHANHKSPNCAWSEAAAAGALGIQLGGTHMYFSKPVVKPTIGDALREPEPVDIDRTNRLMFVASGLLVIVVALIALAV</sequence>
<proteinExistence type="inferred from homology"/>
<dbReference type="AlphaFoldDB" id="A0A9D1LPJ8"/>
<feature type="transmembrane region" description="Helical" evidence="9">
    <location>
        <begin position="81"/>
        <end position="101"/>
    </location>
</feature>
<protein>
    <recommendedName>
        <fullName evidence="9">Cobalamin biosynthesis protein CobD</fullName>
    </recommendedName>
</protein>
<dbReference type="PANTHER" id="PTHR34308">
    <property type="entry name" value="COBALAMIN BIOSYNTHESIS PROTEIN CBIB"/>
    <property type="match status" value="1"/>
</dbReference>
<evidence type="ECO:0000256" key="6">
    <source>
        <dbReference type="ARBA" id="ARBA00022692"/>
    </source>
</evidence>
<evidence type="ECO:0000256" key="4">
    <source>
        <dbReference type="ARBA" id="ARBA00022475"/>
    </source>
</evidence>
<feature type="transmembrane region" description="Helical" evidence="9">
    <location>
        <begin position="53"/>
        <end position="75"/>
    </location>
</feature>
<comment type="caution">
    <text evidence="9">Lacks conserved residue(s) required for the propagation of feature annotation.</text>
</comment>
<keyword evidence="6 9" id="KW-0812">Transmembrane</keyword>
<dbReference type="Pfam" id="PF03186">
    <property type="entry name" value="CobD_Cbib"/>
    <property type="match status" value="1"/>
</dbReference>
<keyword evidence="7 9" id="KW-1133">Transmembrane helix</keyword>
<name>A0A9D1LPJ8_9FIRM</name>
<comment type="subcellular location">
    <subcellularLocation>
        <location evidence="1 9">Cell membrane</location>
        <topology evidence="1 9">Multi-pass membrane protein</topology>
    </subcellularLocation>
</comment>
<reference evidence="10" key="1">
    <citation type="submission" date="2020-10" db="EMBL/GenBank/DDBJ databases">
        <authorList>
            <person name="Gilroy R."/>
        </authorList>
    </citation>
    <scope>NUCLEOTIDE SEQUENCE</scope>
    <source>
        <strain evidence="10">ChiSxjej2B14-8506</strain>
    </source>
</reference>
<dbReference type="PANTHER" id="PTHR34308:SF1">
    <property type="entry name" value="COBALAMIN BIOSYNTHESIS PROTEIN CBIB"/>
    <property type="match status" value="1"/>
</dbReference>
<gene>
    <name evidence="9 10" type="primary">cobD</name>
    <name evidence="10" type="ORF">IAC59_00095</name>
</gene>
<comment type="pathway">
    <text evidence="2 9">Cofactor biosynthesis; adenosylcobalamin biosynthesis.</text>
</comment>
<accession>A0A9D1LPJ8</accession>